<dbReference type="Proteomes" id="UP000004893">
    <property type="component" value="Unassembled WGS sequence"/>
</dbReference>
<accession>C0C421</accession>
<dbReference type="HOGENOM" id="CLU_3287390_0_0_9"/>
<comment type="caution">
    <text evidence="1">The sequence shown here is derived from an EMBL/GenBank/DDBJ whole genome shotgun (WGS) entry which is preliminary data.</text>
</comment>
<reference evidence="1" key="1">
    <citation type="submission" date="2009-02" db="EMBL/GenBank/DDBJ databases">
        <authorList>
            <person name="Fulton L."/>
            <person name="Clifton S."/>
            <person name="Fulton B."/>
            <person name="Xu J."/>
            <person name="Minx P."/>
            <person name="Pepin K.H."/>
            <person name="Johnson M."/>
            <person name="Bhonagiri V."/>
            <person name="Nash W.E."/>
            <person name="Mardis E.R."/>
            <person name="Wilson R.K."/>
        </authorList>
    </citation>
    <scope>NUCLEOTIDE SEQUENCE [LARGE SCALE GENOMIC DNA]</scope>
    <source>
        <strain evidence="1">DSM 15053</strain>
    </source>
</reference>
<keyword evidence="2" id="KW-1185">Reference proteome</keyword>
<sequence length="40" mass="4702">MKNVVDRSLNNVIVYMSCRSGERERKIKKLLTNDDGYDKL</sequence>
<reference evidence="1" key="2">
    <citation type="submission" date="2013-06" db="EMBL/GenBank/DDBJ databases">
        <title>Draft genome sequence of Clostridium hylemonae (DSM 15053).</title>
        <authorList>
            <person name="Sudarsanam P."/>
            <person name="Ley R."/>
            <person name="Guruge J."/>
            <person name="Turnbaugh P.J."/>
            <person name="Mahowald M."/>
            <person name="Liep D."/>
            <person name="Gordon J."/>
        </authorList>
    </citation>
    <scope>NUCLEOTIDE SEQUENCE</scope>
    <source>
        <strain evidence="1">DSM 15053</strain>
    </source>
</reference>
<evidence type="ECO:0000313" key="1">
    <source>
        <dbReference type="EMBL" id="EEG72814.1"/>
    </source>
</evidence>
<proteinExistence type="predicted"/>
<organism evidence="1 2">
    <name type="scientific">[Clostridium] hylemonae DSM 15053</name>
    <dbReference type="NCBI Taxonomy" id="553973"/>
    <lineage>
        <taxon>Bacteria</taxon>
        <taxon>Bacillati</taxon>
        <taxon>Bacillota</taxon>
        <taxon>Clostridia</taxon>
        <taxon>Lachnospirales</taxon>
        <taxon>Lachnospiraceae</taxon>
    </lineage>
</organism>
<evidence type="ECO:0000313" key="2">
    <source>
        <dbReference type="Proteomes" id="UP000004893"/>
    </source>
</evidence>
<dbReference type="EMBL" id="ABYI02000034">
    <property type="protein sequence ID" value="EEG72814.1"/>
    <property type="molecule type" value="Genomic_DNA"/>
</dbReference>
<dbReference type="AlphaFoldDB" id="C0C421"/>
<name>C0C421_9FIRM</name>
<gene>
    <name evidence="1" type="ORF">CLOHYLEM_06836</name>
</gene>
<protein>
    <submittedName>
        <fullName evidence="1">Uncharacterized protein</fullName>
    </submittedName>
</protein>